<feature type="coiled-coil region" evidence="4">
    <location>
        <begin position="358"/>
        <end position="417"/>
    </location>
</feature>
<name>A0A0U5BUB4_9MICO</name>
<dbReference type="GO" id="GO:0000731">
    <property type="term" value="P:DNA synthesis involved in DNA repair"/>
    <property type="evidence" value="ECO:0007669"/>
    <property type="project" value="TreeGrafter"/>
</dbReference>
<dbReference type="GO" id="GO:0009432">
    <property type="term" value="P:SOS response"/>
    <property type="evidence" value="ECO:0007669"/>
    <property type="project" value="UniProtKB-KW"/>
</dbReference>
<evidence type="ECO:0000256" key="4">
    <source>
        <dbReference type="SAM" id="Coils"/>
    </source>
</evidence>
<dbReference type="RefSeq" id="WP_096421185.1">
    <property type="nucleotide sequence ID" value="NZ_AP017315.1"/>
</dbReference>
<evidence type="ECO:0000256" key="3">
    <source>
        <dbReference type="ARBA" id="ARBA00023236"/>
    </source>
</evidence>
<dbReference type="Proteomes" id="UP000218965">
    <property type="component" value="Chromosome"/>
</dbReference>
<dbReference type="Gene3D" id="3.40.50.300">
    <property type="entry name" value="P-loop containing nucleotide triphosphate hydrolases"/>
    <property type="match status" value="1"/>
</dbReference>
<accession>A0A0U5BUB4</accession>
<dbReference type="InterPro" id="IPR027417">
    <property type="entry name" value="P-loop_NTPase"/>
</dbReference>
<dbReference type="Pfam" id="PF13558">
    <property type="entry name" value="SbcC_Walker_B"/>
    <property type="match status" value="1"/>
</dbReference>
<dbReference type="SUPFAM" id="SSF52540">
    <property type="entry name" value="P-loop containing nucleoside triphosphate hydrolases"/>
    <property type="match status" value="2"/>
</dbReference>
<dbReference type="AlphaFoldDB" id="A0A0U5BUB4"/>
<evidence type="ECO:0008006" key="7">
    <source>
        <dbReference type="Google" id="ProtNLM"/>
    </source>
</evidence>
<dbReference type="GO" id="GO:0006302">
    <property type="term" value="P:double-strand break repair"/>
    <property type="evidence" value="ECO:0007669"/>
    <property type="project" value="TreeGrafter"/>
</dbReference>
<keyword evidence="1" id="KW-0227">DNA damage</keyword>
<reference evidence="5 6" key="2">
    <citation type="submission" date="2016-01" db="EMBL/GenBank/DDBJ databases">
        <title>Microcella alkaliphila JAM AC0309 whole genome shotgun sequence.</title>
        <authorList>
            <person name="Kurata A."/>
            <person name="Hirose Y."/>
            <person name="Kishimoto N."/>
            <person name="Kobayashi T."/>
        </authorList>
    </citation>
    <scope>NUCLEOTIDE SEQUENCE [LARGE SCALE GENOMIC DNA]</scope>
    <source>
        <strain evidence="5 6">JAM AC0309</strain>
    </source>
</reference>
<keyword evidence="4" id="KW-0175">Coiled coil</keyword>
<reference evidence="6" key="1">
    <citation type="submission" date="2015-12" db="EMBL/GenBank/DDBJ databases">
        <authorList>
            <person name="Shamseldin A."/>
            <person name="Moawad H."/>
            <person name="Abd El-Rahim W.M."/>
            <person name="Sadowsky M.J."/>
        </authorList>
    </citation>
    <scope>NUCLEOTIDE SEQUENCE [LARGE SCALE GENOMIC DNA]</scope>
    <source>
        <strain evidence="6">JAM AC0309</strain>
    </source>
</reference>
<evidence type="ECO:0000313" key="5">
    <source>
        <dbReference type="EMBL" id="BAU32045.1"/>
    </source>
</evidence>
<dbReference type="EMBL" id="AP017315">
    <property type="protein sequence ID" value="BAU32045.1"/>
    <property type="molecule type" value="Genomic_DNA"/>
</dbReference>
<protein>
    <recommendedName>
        <fullName evidence="7">ATP-dependent exonuclease SbcCD, C subunit-like protein</fullName>
    </recommendedName>
</protein>
<dbReference type="OrthoDB" id="174137at2"/>
<evidence type="ECO:0000313" key="6">
    <source>
        <dbReference type="Proteomes" id="UP000218965"/>
    </source>
</evidence>
<keyword evidence="3" id="KW-0742">SOS response</keyword>
<dbReference type="KEGG" id="malk:MalAC0309_1187"/>
<organism evidence="5 6">
    <name type="scientific">Microcella alkaliphila</name>
    <dbReference type="NCBI Taxonomy" id="279828"/>
    <lineage>
        <taxon>Bacteria</taxon>
        <taxon>Bacillati</taxon>
        <taxon>Actinomycetota</taxon>
        <taxon>Actinomycetes</taxon>
        <taxon>Micrococcales</taxon>
        <taxon>Microbacteriaceae</taxon>
        <taxon>Microcella</taxon>
    </lineage>
</organism>
<gene>
    <name evidence="5" type="ORF">MalAC0309_1187</name>
</gene>
<dbReference type="PANTHER" id="PTHR32182">
    <property type="entry name" value="DNA REPLICATION AND REPAIR PROTEIN RECF"/>
    <property type="match status" value="1"/>
</dbReference>
<dbReference type="PANTHER" id="PTHR32182:SF0">
    <property type="entry name" value="DNA REPLICATION AND REPAIR PROTEIN RECF"/>
    <property type="match status" value="1"/>
</dbReference>
<proteinExistence type="predicted"/>
<keyword evidence="2" id="KW-0234">DNA repair</keyword>
<sequence>MTDTLFSALDAPAAAHHTTGYRLHRIEVFNWGTFDKRVYTVSPNGSTSLLTGDIGSGKSTLVDAITTLLLPANRIAYNKAAGADARERTLRSYVEGHYKSERNETTGTSRPVGLRDDRNYTVILGMFVNDGHAETVTLAQVFHQKNRAGQPDRFFVTATHPLSIDGDFTDFGTDLNALRARLRSAGATIDTSYPEYQRRVRRLLGIASEQAMELFHQTVSMKSVGNLNDFVRQHMLEPADTDTRIRAIITHYTDLVKAHDAVRTATEQLAVLNPLVEAADRYDEAHHKNAAHRDQRDALTPYIAEQVRAIIAAELSECDAQHNALRDETETLDRARAELVPRRDALTLQRAGAGGDRLRDIEADIQRLQVELNKRIERRNRYAGLLADADLPPVDDAQQFSMRRDDIEQRLTELEQQSAADALRREPLIERRIDVRRARDAASLEIASLRQRRNSLPLDLERVRDELCSSVNLSPHEVPYIAELIDVAPAESEWRAAAERVLRGFALTMLVPTAHYAAVSRWVNANRLHTKLVYRRVAERGVRAVPTPRIGRRLVDIITVESGPFADYLAVELAQRADHVLAETVDQLQREHRAVTREGLIKSGERHEKDDRADTLSPRNWVLGRDNGQKLAVLEAEHDSLGAELSRLDAEIAEIAAVDDARRRISTALTGLREYRSWPDLDTEAANETLRRLSDEQQQLISGSDKLRAIDALLDDIDAEDTALRERLTALATRIGEIKKHVETITVRDRREAAALQAMGDDVVTLARTHYAELANRHGGTPLTTVAHCDTARTTISEALSASIDRTQREMQGYITSIQNQMNEFLRAWPAHRAELDADVLSLPAYRELHATVLRDDLPRFEAEFRHQLTTNAVRELASFSSWLTRQAGEIRDRIDRINDALRAIDYTDGRIIQLVLEPTVNSEVRQFRADMREATSDALGTDDRADLMEHRFEQIRRLIERFSGREGHADADKVWLKRVTDVRNWFTFAASEQDRETGDVYEHYTDSDGKSGGQKEKLAYTILAASLAYQFGLEWGVEKSRDFRFAVIDEAFGRGSDVSTRYALELFAKLGLQLLIVTPLQKVHIIEPYVSTIGFVDNPTGAASRVHTMTIEEFRERRRASS</sequence>
<evidence type="ECO:0000256" key="1">
    <source>
        <dbReference type="ARBA" id="ARBA00022763"/>
    </source>
</evidence>
<evidence type="ECO:0000256" key="2">
    <source>
        <dbReference type="ARBA" id="ARBA00023204"/>
    </source>
</evidence>
<dbReference type="Pfam" id="PF13555">
    <property type="entry name" value="AAA_29"/>
    <property type="match status" value="1"/>
</dbReference>